<gene>
    <name evidence="1" type="ORF">NPIL_296901</name>
</gene>
<evidence type="ECO:0000313" key="2">
    <source>
        <dbReference type="Proteomes" id="UP000887013"/>
    </source>
</evidence>
<dbReference type="AlphaFoldDB" id="A0A8X6NEX0"/>
<protein>
    <submittedName>
        <fullName evidence="1">Uncharacterized protein</fullName>
    </submittedName>
</protein>
<accession>A0A8X6NEX0</accession>
<name>A0A8X6NEX0_NEPPI</name>
<comment type="caution">
    <text evidence="1">The sequence shown here is derived from an EMBL/GenBank/DDBJ whole genome shotgun (WGS) entry which is preliminary data.</text>
</comment>
<sequence length="137" mass="15891">MRLRFFPNGRKTKPYSIKNTDWILKNTIMEVKCFFFESNKTLLSALLQKRGGCTLSNREEEKERRKGRNARRNISIPELFYDEDLFNKFNACSCQYVSGEVNNAFSITSRQTNSSVLHQSGTVTKKTDDVCSEIFIL</sequence>
<proteinExistence type="predicted"/>
<keyword evidence="2" id="KW-1185">Reference proteome</keyword>
<organism evidence="1 2">
    <name type="scientific">Nephila pilipes</name>
    <name type="common">Giant wood spider</name>
    <name type="synonym">Nephila maculata</name>
    <dbReference type="NCBI Taxonomy" id="299642"/>
    <lineage>
        <taxon>Eukaryota</taxon>
        <taxon>Metazoa</taxon>
        <taxon>Ecdysozoa</taxon>
        <taxon>Arthropoda</taxon>
        <taxon>Chelicerata</taxon>
        <taxon>Arachnida</taxon>
        <taxon>Araneae</taxon>
        <taxon>Araneomorphae</taxon>
        <taxon>Entelegynae</taxon>
        <taxon>Araneoidea</taxon>
        <taxon>Nephilidae</taxon>
        <taxon>Nephila</taxon>
    </lineage>
</organism>
<evidence type="ECO:0000313" key="1">
    <source>
        <dbReference type="EMBL" id="GFT09687.1"/>
    </source>
</evidence>
<dbReference type="EMBL" id="BMAW01057229">
    <property type="protein sequence ID" value="GFT09687.1"/>
    <property type="molecule type" value="Genomic_DNA"/>
</dbReference>
<reference evidence="1" key="1">
    <citation type="submission" date="2020-08" db="EMBL/GenBank/DDBJ databases">
        <title>Multicomponent nature underlies the extraordinary mechanical properties of spider dragline silk.</title>
        <authorList>
            <person name="Kono N."/>
            <person name="Nakamura H."/>
            <person name="Mori M."/>
            <person name="Yoshida Y."/>
            <person name="Ohtoshi R."/>
            <person name="Malay A.D."/>
            <person name="Moran D.A.P."/>
            <person name="Tomita M."/>
            <person name="Numata K."/>
            <person name="Arakawa K."/>
        </authorList>
    </citation>
    <scope>NUCLEOTIDE SEQUENCE</scope>
</reference>
<dbReference type="Proteomes" id="UP000887013">
    <property type="component" value="Unassembled WGS sequence"/>
</dbReference>